<feature type="compositionally biased region" description="Pro residues" evidence="1">
    <location>
        <begin position="30"/>
        <end position="40"/>
    </location>
</feature>
<gene>
    <name evidence="2" type="ORF">RLOC_00004131</name>
</gene>
<reference evidence="2 3" key="1">
    <citation type="submission" date="2017-05" db="EMBL/GenBank/DDBJ databases">
        <title>Genome of assembly of the Bengalese finch, Lonchura striata domestica.</title>
        <authorList>
            <person name="Colquitt B.M."/>
            <person name="Brainard M.S."/>
        </authorList>
    </citation>
    <scope>NUCLEOTIDE SEQUENCE [LARGE SCALE GENOMIC DNA]</scope>
    <source>
        <strain evidence="2">White83orange57</strain>
    </source>
</reference>
<sequence>MCSWSWTWAPRATGTRRSSGGSCGTWWPAAPSPPTSPPPRASSSVAWEPVSPGGALGGGLRG</sequence>
<dbReference type="AlphaFoldDB" id="A0A218UI77"/>
<evidence type="ECO:0000256" key="1">
    <source>
        <dbReference type="SAM" id="MobiDB-lite"/>
    </source>
</evidence>
<comment type="caution">
    <text evidence="2">The sequence shown here is derived from an EMBL/GenBank/DDBJ whole genome shotgun (WGS) entry which is preliminary data.</text>
</comment>
<evidence type="ECO:0000313" key="3">
    <source>
        <dbReference type="Proteomes" id="UP000197619"/>
    </source>
</evidence>
<name>A0A218UI77_9PASE</name>
<feature type="region of interest" description="Disordered" evidence="1">
    <location>
        <begin position="1"/>
        <end position="62"/>
    </location>
</feature>
<dbReference type="Proteomes" id="UP000197619">
    <property type="component" value="Unassembled WGS sequence"/>
</dbReference>
<accession>A0A218UI77</accession>
<evidence type="ECO:0000313" key="2">
    <source>
        <dbReference type="EMBL" id="OWK53298.1"/>
    </source>
</evidence>
<dbReference type="EMBL" id="MUZQ01000294">
    <property type="protein sequence ID" value="OWK53298.1"/>
    <property type="molecule type" value="Genomic_DNA"/>
</dbReference>
<feature type="compositionally biased region" description="Low complexity" evidence="1">
    <location>
        <begin position="11"/>
        <end position="29"/>
    </location>
</feature>
<organism evidence="2 3">
    <name type="scientific">Lonchura striata</name>
    <name type="common">white-rumped munia</name>
    <dbReference type="NCBI Taxonomy" id="40157"/>
    <lineage>
        <taxon>Eukaryota</taxon>
        <taxon>Metazoa</taxon>
        <taxon>Chordata</taxon>
        <taxon>Craniata</taxon>
        <taxon>Vertebrata</taxon>
        <taxon>Euteleostomi</taxon>
        <taxon>Archelosauria</taxon>
        <taxon>Archosauria</taxon>
        <taxon>Dinosauria</taxon>
        <taxon>Saurischia</taxon>
        <taxon>Theropoda</taxon>
        <taxon>Coelurosauria</taxon>
        <taxon>Aves</taxon>
        <taxon>Neognathae</taxon>
        <taxon>Neoaves</taxon>
        <taxon>Telluraves</taxon>
        <taxon>Australaves</taxon>
        <taxon>Passeriformes</taxon>
        <taxon>Passeroidea</taxon>
        <taxon>Estrildidae</taxon>
        <taxon>Estrildinae</taxon>
        <taxon>Lonchura</taxon>
    </lineage>
</organism>
<keyword evidence="3" id="KW-1185">Reference proteome</keyword>
<proteinExistence type="predicted"/>
<protein>
    <submittedName>
        <fullName evidence="2">Uncharacterized protein</fullName>
    </submittedName>
</protein>
<feature type="non-terminal residue" evidence="2">
    <location>
        <position position="62"/>
    </location>
</feature>